<evidence type="ECO:0000313" key="3">
    <source>
        <dbReference type="Proteomes" id="UP000507962"/>
    </source>
</evidence>
<dbReference type="GO" id="GO:0032259">
    <property type="term" value="P:methylation"/>
    <property type="evidence" value="ECO:0007669"/>
    <property type="project" value="UniProtKB-KW"/>
</dbReference>
<proteinExistence type="predicted"/>
<dbReference type="Pfam" id="PF08241">
    <property type="entry name" value="Methyltransf_11"/>
    <property type="match status" value="1"/>
</dbReference>
<dbReference type="AlphaFoldDB" id="A0A4U8YZT8"/>
<protein>
    <submittedName>
        <fullName evidence="2">S-adenosyl-l-methionine-dependent methyltransferase</fullName>
    </submittedName>
</protein>
<keyword evidence="2" id="KW-0489">Methyltransferase</keyword>
<sequence>MEQNSEEKTRDQIKAFVDLAHRDILEIGCGDGRLTEWLARETSSLTAIDPDEKRAAKAKGTVPGAEVAVGSGEALAFADASFDIILFSLSLHHHRDCSKALAEAWRVLRDRGSLLVLEPLNDEGMGQVFALLHNEDREKAAVRRAIDESDWVVRRSETFESRWVFEGPEELHEWAFGYFGMAFDPELAKQMAEQPDVDLDARPIVLTEVQELLLLGKPA</sequence>
<keyword evidence="3" id="KW-1185">Reference proteome</keyword>
<dbReference type="EMBL" id="CAADHO010000019">
    <property type="protein sequence ID" value="VFQ47493.1"/>
    <property type="molecule type" value="Genomic_DNA"/>
</dbReference>
<dbReference type="GO" id="GO:0008757">
    <property type="term" value="F:S-adenosylmethionine-dependent methyltransferase activity"/>
    <property type="evidence" value="ECO:0007669"/>
    <property type="project" value="InterPro"/>
</dbReference>
<accession>A0A4U8YZT8</accession>
<evidence type="ECO:0000313" key="2">
    <source>
        <dbReference type="EMBL" id="VFQ47493.1"/>
    </source>
</evidence>
<feature type="domain" description="Methyltransferase type 11" evidence="1">
    <location>
        <begin position="25"/>
        <end position="115"/>
    </location>
</feature>
<dbReference type="InterPro" id="IPR029063">
    <property type="entry name" value="SAM-dependent_MTases_sf"/>
</dbReference>
<dbReference type="InterPro" id="IPR013216">
    <property type="entry name" value="Methyltransf_11"/>
</dbReference>
<keyword evidence="2" id="KW-0808">Transferase</keyword>
<dbReference type="CDD" id="cd02440">
    <property type="entry name" value="AdoMet_MTases"/>
    <property type="match status" value="1"/>
</dbReference>
<dbReference type="Proteomes" id="UP000507962">
    <property type="component" value="Unassembled WGS sequence"/>
</dbReference>
<dbReference type="RefSeq" id="WP_180147400.1">
    <property type="nucleotide sequence ID" value="NZ_CAADHO010000019.1"/>
</dbReference>
<dbReference type="Gene3D" id="3.40.50.150">
    <property type="entry name" value="Vaccinia Virus protein VP39"/>
    <property type="match status" value="1"/>
</dbReference>
<organism evidence="2 3">
    <name type="scientific">Desulfoluna butyratoxydans</name>
    <dbReference type="NCBI Taxonomy" id="231438"/>
    <lineage>
        <taxon>Bacteria</taxon>
        <taxon>Pseudomonadati</taxon>
        <taxon>Thermodesulfobacteriota</taxon>
        <taxon>Desulfobacteria</taxon>
        <taxon>Desulfobacterales</taxon>
        <taxon>Desulfolunaceae</taxon>
        <taxon>Desulfoluna</taxon>
    </lineage>
</organism>
<dbReference type="InterPro" id="IPR050508">
    <property type="entry name" value="Methyltransf_Superfamily"/>
</dbReference>
<dbReference type="PANTHER" id="PTHR42912:SF93">
    <property type="entry name" value="N6-ADENOSINE-METHYLTRANSFERASE TMT1A"/>
    <property type="match status" value="1"/>
</dbReference>
<reference evidence="2 3" key="1">
    <citation type="submission" date="2019-03" db="EMBL/GenBank/DDBJ databases">
        <authorList>
            <person name="Nijsse B."/>
        </authorList>
    </citation>
    <scope>NUCLEOTIDE SEQUENCE [LARGE SCALE GENOMIC DNA]</scope>
    <source>
        <strain evidence="2">Desulfoluna butyratoxydans MSL71</strain>
    </source>
</reference>
<name>A0A4U8YZT8_9BACT</name>
<evidence type="ECO:0000259" key="1">
    <source>
        <dbReference type="Pfam" id="PF08241"/>
    </source>
</evidence>
<gene>
    <name evidence="2" type="ORF">MSL71_51930</name>
</gene>
<dbReference type="PANTHER" id="PTHR42912">
    <property type="entry name" value="METHYLTRANSFERASE"/>
    <property type="match status" value="1"/>
</dbReference>
<dbReference type="SUPFAM" id="SSF53335">
    <property type="entry name" value="S-adenosyl-L-methionine-dependent methyltransferases"/>
    <property type="match status" value="1"/>
</dbReference>